<dbReference type="Proteomes" id="UP000186922">
    <property type="component" value="Unassembled WGS sequence"/>
</dbReference>
<dbReference type="OrthoDB" id="10399026at2759"/>
<evidence type="ECO:0000256" key="1">
    <source>
        <dbReference type="SAM" id="MobiDB-lite"/>
    </source>
</evidence>
<organism evidence="2 3">
    <name type="scientific">Ramazzottius varieornatus</name>
    <name type="common">Water bear</name>
    <name type="synonym">Tardigrade</name>
    <dbReference type="NCBI Taxonomy" id="947166"/>
    <lineage>
        <taxon>Eukaryota</taxon>
        <taxon>Metazoa</taxon>
        <taxon>Ecdysozoa</taxon>
        <taxon>Tardigrada</taxon>
        <taxon>Eutardigrada</taxon>
        <taxon>Parachela</taxon>
        <taxon>Hypsibioidea</taxon>
        <taxon>Ramazzottiidae</taxon>
        <taxon>Ramazzottius</taxon>
    </lineage>
</organism>
<keyword evidence="3" id="KW-1185">Reference proteome</keyword>
<dbReference type="EMBL" id="BDGG01000001">
    <property type="protein sequence ID" value="GAU88221.1"/>
    <property type="molecule type" value="Genomic_DNA"/>
</dbReference>
<evidence type="ECO:0000313" key="3">
    <source>
        <dbReference type="Proteomes" id="UP000186922"/>
    </source>
</evidence>
<name>A0A1D1UFJ8_RAMVA</name>
<sequence>MTEYSDRFFSPQSVTTHQGLPKHGRLSVTMQRRPSVVNAALNTFDISAKRSRVVLGRPARVFWDLDSCHIAGRDYMNEIIRSIEIRVAADTRQDSFEIYAGYSNASHIPAEVFQELLLYDVNFNFTSPDRGTAAGLEPGGSLNDIDLYVQIGKYIEVQSRQTHLFPYVLLISGSVNLINRLQDYEKQAKIVYALRKEKASDFRVGNLAYEYTATKGIENFRTER</sequence>
<evidence type="ECO:0000313" key="2">
    <source>
        <dbReference type="EMBL" id="GAU88221.1"/>
    </source>
</evidence>
<proteinExistence type="predicted"/>
<feature type="region of interest" description="Disordered" evidence="1">
    <location>
        <begin position="1"/>
        <end position="22"/>
    </location>
</feature>
<evidence type="ECO:0008006" key="4">
    <source>
        <dbReference type="Google" id="ProtNLM"/>
    </source>
</evidence>
<accession>A0A1D1UFJ8</accession>
<reference evidence="2 3" key="1">
    <citation type="journal article" date="2016" name="Nat. Commun.">
        <title>Extremotolerant tardigrade genome and improved radiotolerance of human cultured cells by tardigrade-unique protein.</title>
        <authorList>
            <person name="Hashimoto T."/>
            <person name="Horikawa D.D."/>
            <person name="Saito Y."/>
            <person name="Kuwahara H."/>
            <person name="Kozuka-Hata H."/>
            <person name="Shin-I T."/>
            <person name="Minakuchi Y."/>
            <person name="Ohishi K."/>
            <person name="Motoyama A."/>
            <person name="Aizu T."/>
            <person name="Enomoto A."/>
            <person name="Kondo K."/>
            <person name="Tanaka S."/>
            <person name="Hara Y."/>
            <person name="Koshikawa S."/>
            <person name="Sagara H."/>
            <person name="Miura T."/>
            <person name="Yokobori S."/>
            <person name="Miyagawa K."/>
            <person name="Suzuki Y."/>
            <person name="Kubo T."/>
            <person name="Oyama M."/>
            <person name="Kohara Y."/>
            <person name="Fujiyama A."/>
            <person name="Arakawa K."/>
            <person name="Katayama T."/>
            <person name="Toyoda A."/>
            <person name="Kunieda T."/>
        </authorList>
    </citation>
    <scope>NUCLEOTIDE SEQUENCE [LARGE SCALE GENOMIC DNA]</scope>
    <source>
        <strain evidence="2 3">YOKOZUNA-1</strain>
    </source>
</reference>
<dbReference type="AlphaFoldDB" id="A0A1D1UFJ8"/>
<gene>
    <name evidence="2" type="primary">RvY_00961-1</name>
    <name evidence="2" type="synonym">RvY_00961.1</name>
    <name evidence="2" type="ORF">RvY_00961</name>
</gene>
<protein>
    <recommendedName>
        <fullName evidence="4">NYN domain-containing protein</fullName>
    </recommendedName>
</protein>
<comment type="caution">
    <text evidence="2">The sequence shown here is derived from an EMBL/GenBank/DDBJ whole genome shotgun (WGS) entry which is preliminary data.</text>
</comment>